<feature type="transmembrane region" description="Helical" evidence="2">
    <location>
        <begin position="35"/>
        <end position="56"/>
    </location>
</feature>
<name>A0A4Q2ISN2_9SPHN</name>
<organism evidence="4 5">
    <name type="scientific">Sphingomonas desiccabilis</name>
    <dbReference type="NCBI Taxonomy" id="429134"/>
    <lineage>
        <taxon>Bacteria</taxon>
        <taxon>Pseudomonadati</taxon>
        <taxon>Pseudomonadota</taxon>
        <taxon>Alphaproteobacteria</taxon>
        <taxon>Sphingomonadales</taxon>
        <taxon>Sphingomonadaceae</taxon>
        <taxon>Sphingomonas</taxon>
    </lineage>
</organism>
<evidence type="ECO:0000259" key="3">
    <source>
        <dbReference type="Pfam" id="PF05170"/>
    </source>
</evidence>
<accession>A0A4Q2ISN2</accession>
<reference evidence="4 5" key="1">
    <citation type="submission" date="2019-01" db="EMBL/GenBank/DDBJ databases">
        <title>Sphingomonas mucosissima sp. nov. and Sphingomonas desiccabilis sp. nov., from biological soil crusts in the Colorado Plateau, USA.</title>
        <authorList>
            <person name="Zhu D."/>
        </authorList>
    </citation>
    <scope>NUCLEOTIDE SEQUENCE [LARGE SCALE GENOMIC DNA]</scope>
    <source>
        <strain evidence="4 5">CP1D</strain>
    </source>
</reference>
<dbReference type="OrthoDB" id="5749006at2"/>
<feature type="region of interest" description="Disordered" evidence="1">
    <location>
        <begin position="1"/>
        <end position="26"/>
    </location>
</feature>
<feature type="domain" description="AsmA" evidence="3">
    <location>
        <begin position="299"/>
        <end position="540"/>
    </location>
</feature>
<evidence type="ECO:0000256" key="2">
    <source>
        <dbReference type="SAM" id="Phobius"/>
    </source>
</evidence>
<feature type="compositionally biased region" description="Pro residues" evidence="1">
    <location>
        <begin position="13"/>
        <end position="24"/>
    </location>
</feature>
<keyword evidence="2" id="KW-0812">Transmembrane</keyword>
<dbReference type="Pfam" id="PF05170">
    <property type="entry name" value="AsmA"/>
    <property type="match status" value="2"/>
</dbReference>
<dbReference type="RefSeq" id="WP_129341599.1">
    <property type="nucleotide sequence ID" value="NZ_JACIDD010000002.1"/>
</dbReference>
<feature type="domain" description="AsmA" evidence="3">
    <location>
        <begin position="32"/>
        <end position="162"/>
    </location>
</feature>
<keyword evidence="5" id="KW-1185">Reference proteome</keyword>
<feature type="compositionally biased region" description="Basic residues" evidence="1">
    <location>
        <begin position="709"/>
        <end position="718"/>
    </location>
</feature>
<dbReference type="GO" id="GO:0005886">
    <property type="term" value="C:plasma membrane"/>
    <property type="evidence" value="ECO:0007669"/>
    <property type="project" value="TreeGrafter"/>
</dbReference>
<protein>
    <submittedName>
        <fullName evidence="4">AsmA family protein</fullName>
    </submittedName>
</protein>
<evidence type="ECO:0000256" key="1">
    <source>
        <dbReference type="SAM" id="MobiDB-lite"/>
    </source>
</evidence>
<dbReference type="GO" id="GO:0090313">
    <property type="term" value="P:regulation of protein targeting to membrane"/>
    <property type="evidence" value="ECO:0007669"/>
    <property type="project" value="TreeGrafter"/>
</dbReference>
<feature type="compositionally biased region" description="Basic and acidic residues" evidence="1">
    <location>
        <begin position="684"/>
        <end position="708"/>
    </location>
</feature>
<dbReference type="InterPro" id="IPR052894">
    <property type="entry name" value="AsmA-related"/>
</dbReference>
<feature type="region of interest" description="Disordered" evidence="1">
    <location>
        <begin position="676"/>
        <end position="718"/>
    </location>
</feature>
<evidence type="ECO:0000313" key="4">
    <source>
        <dbReference type="EMBL" id="RXZ31348.1"/>
    </source>
</evidence>
<gene>
    <name evidence="4" type="ORF">EO081_08810</name>
</gene>
<keyword evidence="2" id="KW-0472">Membrane</keyword>
<dbReference type="Proteomes" id="UP000292347">
    <property type="component" value="Unassembled WGS sequence"/>
</dbReference>
<comment type="caution">
    <text evidence="4">The sequence shown here is derived from an EMBL/GenBank/DDBJ whole genome shotgun (WGS) entry which is preliminary data.</text>
</comment>
<proteinExistence type="predicted"/>
<dbReference type="PANTHER" id="PTHR30441:SF9">
    <property type="entry name" value="ASMA FAMILY PROTEIN YHJG"/>
    <property type="match status" value="1"/>
</dbReference>
<dbReference type="AlphaFoldDB" id="A0A4Q2ISN2"/>
<dbReference type="InterPro" id="IPR007844">
    <property type="entry name" value="AsmA"/>
</dbReference>
<sequence>MADREVPPVADDVPPPPAAPPAAPPRRGRPRWLTILLRVVLGIFVALFLVWAILFITKGRFLKPTFEKIASSSAERQVRVAGDFQFYFNPINLKFLAEGLTVSNPAWAGGGNFLEARKFDSQIATFTFLFGKRRINWLGLDGARVDLAWDADHRRNTWTFGDPNAKGEPFDMPVIRQAAVSNSGLRYSDPSMRILANVRFRTVEARDSKVANAVRFDGDGRARGIPFTLTGALLSPNAALAGGRTQLALTVRAVDAVGTVTGTLPEPTVIEGSDLKVDLRGRNLANLFEVFGLTVPDTRRYHLASALTKRGEEWRFTGLRGTFGESDLSGAFSVFQREPRMYLTADLATRRLDMIDVAPFIGYNPDRLDKQGKSGTVTRVGGTPRLLPDTPLNVEALKNFDAKVNWTVRQVRSENVPISNIKLGLSLEDRLLKLSPLNFTMARGTVLSDISINARRAPVFTDYDIRLTPTPMGKLLAGFGVAEAGTSGTISARVKMTGSGNSVHDSLASSNGRIAFIMPKGTFWTRNIQLSEIDVGTFVQKMFEDKLKEPVQINCGLIGFTVRNGVAAADPILIDTQKNVMLGRGGFSFKTEAIDLAFRADSKKFSLFAGQSPVGINGYFAEPGFDVISPELVGRAGIGLGLAAVATPIGGLLAFVDVGDAKSAACGPILAGATAKAQRTTKGKPRDDVGAGTTSKDEDGKGSREEKKTQRKKFLGIF</sequence>
<evidence type="ECO:0000313" key="5">
    <source>
        <dbReference type="Proteomes" id="UP000292347"/>
    </source>
</evidence>
<dbReference type="EMBL" id="SDPT01000002">
    <property type="protein sequence ID" value="RXZ31348.1"/>
    <property type="molecule type" value="Genomic_DNA"/>
</dbReference>
<dbReference type="PANTHER" id="PTHR30441">
    <property type="entry name" value="DUF748 DOMAIN-CONTAINING PROTEIN"/>
    <property type="match status" value="1"/>
</dbReference>
<keyword evidence="2" id="KW-1133">Transmembrane helix</keyword>